<comment type="catalytic activity">
    <reaction evidence="1">
        <text>ATP + protein L-histidine = ADP + protein N-phospho-L-histidine.</text>
        <dbReference type="EC" id="2.7.13.3"/>
    </reaction>
</comment>
<sequence>MLDILYLEDNSEDAQRIREVLLTDNGDYKLFVVSTEAEFSTAITASPPDLILASHSIPFFGCHEALAISVEGGRRIPFIIIASALFEEFAVNLVCNGADDYILRDRLSRLPIAIRQALTKVQHETERKSFIDELVISEKRYRALIENSTDAVVILDKEGKPTYVSSSTTKMLGYSSEEIMQMDLYTIMHPDDLAPTALILEKVLANPGIAINGHTGRMRHQNGEWRWIEAIVTNCLDDPAINGIVDNFRDITEKKAANLQLFESEQFNKGILSWLTSQIAVINDFGVVIAVNKAWDDFARENGVATLERNSKGTNYFEVCEKAIAAGVYDAAKALAGILSVLRKEAYVFEMEYPCHSPEEKRWFILHVMHFGDDDSKVVISHQDITALKTTEEELVLSQARLNEAQAIAKIGSWEADLVSSKLIWSEETYRIFEKIPDKFTPTYQGFLALIHTDDRKMVDLAIQNSIRENRYHSIEHRIVTASGVEKVVEESWQIITNEEGVGLRASGTCQEITQRKKAADLVMNSEANLNAIIENTDAFIYSLDRNLCYITFNSRLGDSMKNLYGVSIHPGYSILEFIKTFDPDGVQEWDEIYSRALEGETVLFERSFDWDGSYTYTRFSINPMWKDQSVIGLSCYVDDITNEKQADEKNKFQANLLDTIGQAAIATDLEGFVTFWNKAAEQIYGWNASEALHKNIMDLTPATESRQSAGEVMALLKTGQTWTGELEVQRKDGTHFPAFITNSPIYDQHQKLSGIIGISSDITKIKTAELEVRKVYEEKDVILESIGDAFFAVDQNWIISYWNSMAEKVLGKTKAQTLGNKLWDVFPDATGSESKRRYQQAIDTNEAAHFEDYYPRLKKWYEISAYPSANVLSVYFKDVTARKQITSALEESERNYSGLFNLSPLPMWVFDPETLQFLDVNEAAITVYGYSLEQFRTMTTEDIFFQQDTERTVAILNSEKAPALQFFGPGIFAHQKKDGTLMQVEIRSNAIRYHGKTAKIVIATDMTERYNYIHAIERQNTKLREIAWIQSHVVRAPLARIMGLVPMIKDADSYIDEQDILLDYLVIAARELDNAIKTISDKTTNAEDRVTVL</sequence>
<dbReference type="InterPro" id="IPR013767">
    <property type="entry name" value="PAS_fold"/>
</dbReference>
<comment type="caution">
    <text evidence="6">Lacks conserved residue(s) required for the propagation of feature annotation.</text>
</comment>
<dbReference type="Gene3D" id="3.40.50.2300">
    <property type="match status" value="1"/>
</dbReference>
<reference evidence="10 11" key="1">
    <citation type="submission" date="2020-03" db="EMBL/GenBank/DDBJ databases">
        <title>Genomic Encyclopedia of Type Strains, Phase IV (KMG-IV): sequencing the most valuable type-strain genomes for metagenomic binning, comparative biology and taxonomic classification.</title>
        <authorList>
            <person name="Goeker M."/>
        </authorList>
    </citation>
    <scope>NUCLEOTIDE SEQUENCE [LARGE SCALE GENOMIC DNA]</scope>
    <source>
        <strain evidence="10 11">DSM 102865</strain>
    </source>
</reference>
<dbReference type="InterPro" id="IPR001610">
    <property type="entry name" value="PAC"/>
</dbReference>
<dbReference type="RefSeq" id="WP_167269310.1">
    <property type="nucleotide sequence ID" value="NZ_JAASQJ010000002.1"/>
</dbReference>
<dbReference type="PROSITE" id="PS50110">
    <property type="entry name" value="RESPONSE_REGULATORY"/>
    <property type="match status" value="1"/>
</dbReference>
<feature type="domain" description="PAS" evidence="8">
    <location>
        <begin position="650"/>
        <end position="700"/>
    </location>
</feature>
<evidence type="ECO:0000256" key="6">
    <source>
        <dbReference type="PROSITE-ProRule" id="PRU00169"/>
    </source>
</evidence>
<evidence type="ECO:0000256" key="3">
    <source>
        <dbReference type="ARBA" id="ARBA00022553"/>
    </source>
</evidence>
<dbReference type="NCBIfam" id="TIGR00229">
    <property type="entry name" value="sensory_box"/>
    <property type="match status" value="6"/>
</dbReference>
<evidence type="ECO:0000256" key="4">
    <source>
        <dbReference type="ARBA" id="ARBA00022679"/>
    </source>
</evidence>
<evidence type="ECO:0000259" key="7">
    <source>
        <dbReference type="PROSITE" id="PS50110"/>
    </source>
</evidence>
<dbReference type="SMART" id="SM00091">
    <property type="entry name" value="PAS"/>
    <property type="match status" value="6"/>
</dbReference>
<dbReference type="Proteomes" id="UP001179181">
    <property type="component" value="Unassembled WGS sequence"/>
</dbReference>
<dbReference type="InterPro" id="IPR013655">
    <property type="entry name" value="PAS_fold_3"/>
</dbReference>
<keyword evidence="5" id="KW-0418">Kinase</keyword>
<comment type="caution">
    <text evidence="10">The sequence shown here is derived from an EMBL/GenBank/DDBJ whole genome shotgun (WGS) entry which is preliminary data.</text>
</comment>
<feature type="domain" description="Response regulatory" evidence="7">
    <location>
        <begin position="3"/>
        <end position="119"/>
    </location>
</feature>
<dbReference type="InterPro" id="IPR000700">
    <property type="entry name" value="PAS-assoc_C"/>
</dbReference>
<name>A0ABX0UJM6_9BACT</name>
<evidence type="ECO:0000259" key="9">
    <source>
        <dbReference type="PROSITE" id="PS50113"/>
    </source>
</evidence>
<keyword evidence="4" id="KW-0808">Transferase</keyword>
<dbReference type="SMART" id="SM00086">
    <property type="entry name" value="PAC"/>
    <property type="match status" value="4"/>
</dbReference>
<dbReference type="InterPro" id="IPR035965">
    <property type="entry name" value="PAS-like_dom_sf"/>
</dbReference>
<feature type="domain" description="PAC" evidence="9">
    <location>
        <begin position="723"/>
        <end position="775"/>
    </location>
</feature>
<accession>A0ABX0UJM6</accession>
<protein>
    <recommendedName>
        <fullName evidence="2">histidine kinase</fullName>
        <ecNumber evidence="2">2.7.13.3</ecNumber>
    </recommendedName>
</protein>
<dbReference type="SUPFAM" id="SSF52172">
    <property type="entry name" value="CheY-like"/>
    <property type="match status" value="1"/>
</dbReference>
<dbReference type="InterPro" id="IPR011006">
    <property type="entry name" value="CheY-like_superfamily"/>
</dbReference>
<dbReference type="CDD" id="cd00130">
    <property type="entry name" value="PAS"/>
    <property type="match status" value="5"/>
</dbReference>
<dbReference type="EC" id="2.7.13.3" evidence="2"/>
<keyword evidence="3" id="KW-0597">Phosphoprotein</keyword>
<dbReference type="Pfam" id="PF13426">
    <property type="entry name" value="PAS_9"/>
    <property type="match status" value="1"/>
</dbReference>
<dbReference type="PROSITE" id="PS50113">
    <property type="entry name" value="PAC"/>
    <property type="match status" value="1"/>
</dbReference>
<dbReference type="InterPro" id="IPR000014">
    <property type="entry name" value="PAS"/>
</dbReference>
<evidence type="ECO:0000256" key="2">
    <source>
        <dbReference type="ARBA" id="ARBA00012438"/>
    </source>
</evidence>
<dbReference type="InterPro" id="IPR052162">
    <property type="entry name" value="Sensor_kinase/Photoreceptor"/>
</dbReference>
<evidence type="ECO:0000256" key="5">
    <source>
        <dbReference type="ARBA" id="ARBA00022777"/>
    </source>
</evidence>
<dbReference type="PANTHER" id="PTHR43304">
    <property type="entry name" value="PHYTOCHROME-LIKE PROTEIN CPH1"/>
    <property type="match status" value="1"/>
</dbReference>
<dbReference type="Gene3D" id="3.30.450.20">
    <property type="entry name" value="PAS domain"/>
    <property type="match status" value="7"/>
</dbReference>
<dbReference type="PANTHER" id="PTHR43304:SF1">
    <property type="entry name" value="PAC DOMAIN-CONTAINING PROTEIN"/>
    <property type="match status" value="1"/>
</dbReference>
<dbReference type="Pfam" id="PF00989">
    <property type="entry name" value="PAS"/>
    <property type="match status" value="2"/>
</dbReference>
<dbReference type="SUPFAM" id="SSF55785">
    <property type="entry name" value="PYP-like sensor domain (PAS domain)"/>
    <property type="match status" value="6"/>
</dbReference>
<evidence type="ECO:0000313" key="11">
    <source>
        <dbReference type="Proteomes" id="UP001179181"/>
    </source>
</evidence>
<dbReference type="Gene3D" id="2.10.70.100">
    <property type="match status" value="1"/>
</dbReference>
<gene>
    <name evidence="10" type="ORF">FHS68_001863</name>
</gene>
<dbReference type="Pfam" id="PF08447">
    <property type="entry name" value="PAS_3"/>
    <property type="match status" value="2"/>
</dbReference>
<evidence type="ECO:0000313" key="10">
    <source>
        <dbReference type="EMBL" id="NIJ52693.1"/>
    </source>
</evidence>
<evidence type="ECO:0000256" key="1">
    <source>
        <dbReference type="ARBA" id="ARBA00000085"/>
    </source>
</evidence>
<dbReference type="EMBL" id="JAASQJ010000002">
    <property type="protein sequence ID" value="NIJ52693.1"/>
    <property type="molecule type" value="Genomic_DNA"/>
</dbReference>
<feature type="domain" description="PAS" evidence="8">
    <location>
        <begin position="137"/>
        <end position="207"/>
    </location>
</feature>
<evidence type="ECO:0000259" key="8">
    <source>
        <dbReference type="PROSITE" id="PS50112"/>
    </source>
</evidence>
<feature type="domain" description="PAS" evidence="8">
    <location>
        <begin position="776"/>
        <end position="846"/>
    </location>
</feature>
<dbReference type="InterPro" id="IPR001789">
    <property type="entry name" value="Sig_transdc_resp-reg_receiver"/>
</dbReference>
<dbReference type="PROSITE" id="PS50112">
    <property type="entry name" value="PAS"/>
    <property type="match status" value="3"/>
</dbReference>
<proteinExistence type="predicted"/>
<organism evidence="10 11">
    <name type="scientific">Dyadobacter arcticus</name>
    <dbReference type="NCBI Taxonomy" id="1078754"/>
    <lineage>
        <taxon>Bacteria</taxon>
        <taxon>Pseudomonadati</taxon>
        <taxon>Bacteroidota</taxon>
        <taxon>Cytophagia</taxon>
        <taxon>Cytophagales</taxon>
        <taxon>Spirosomataceae</taxon>
        <taxon>Dyadobacter</taxon>
    </lineage>
</organism>
<keyword evidence="11" id="KW-1185">Reference proteome</keyword>